<dbReference type="InterPro" id="IPR058594">
    <property type="entry name" value="PB1-like_dom_pln"/>
</dbReference>
<keyword evidence="4" id="KW-1185">Reference proteome</keyword>
<keyword evidence="1" id="KW-1133">Transmembrane helix</keyword>
<evidence type="ECO:0000259" key="2">
    <source>
        <dbReference type="Pfam" id="PF26130"/>
    </source>
</evidence>
<feature type="transmembrane region" description="Helical" evidence="1">
    <location>
        <begin position="32"/>
        <end position="54"/>
    </location>
</feature>
<name>A0A498K9I2_MALDO</name>
<keyword evidence="1" id="KW-0812">Transmembrane</keyword>
<gene>
    <name evidence="3" type="ORF">DVH24_039213</name>
</gene>
<evidence type="ECO:0000313" key="4">
    <source>
        <dbReference type="Proteomes" id="UP000290289"/>
    </source>
</evidence>
<reference evidence="3 4" key="1">
    <citation type="submission" date="2018-10" db="EMBL/GenBank/DDBJ databases">
        <title>A high-quality apple genome assembly.</title>
        <authorList>
            <person name="Hu J."/>
        </authorList>
    </citation>
    <scope>NUCLEOTIDE SEQUENCE [LARGE SCALE GENOMIC DNA]</scope>
    <source>
        <strain evidence="4">cv. HFTH1</strain>
        <tissue evidence="3">Young leaf</tissue>
    </source>
</reference>
<organism evidence="3 4">
    <name type="scientific">Malus domestica</name>
    <name type="common">Apple</name>
    <name type="synonym">Pyrus malus</name>
    <dbReference type="NCBI Taxonomy" id="3750"/>
    <lineage>
        <taxon>Eukaryota</taxon>
        <taxon>Viridiplantae</taxon>
        <taxon>Streptophyta</taxon>
        <taxon>Embryophyta</taxon>
        <taxon>Tracheophyta</taxon>
        <taxon>Spermatophyta</taxon>
        <taxon>Magnoliopsida</taxon>
        <taxon>eudicotyledons</taxon>
        <taxon>Gunneridae</taxon>
        <taxon>Pentapetalae</taxon>
        <taxon>rosids</taxon>
        <taxon>fabids</taxon>
        <taxon>Rosales</taxon>
        <taxon>Rosaceae</taxon>
        <taxon>Amygdaloideae</taxon>
        <taxon>Maleae</taxon>
        <taxon>Malus</taxon>
    </lineage>
</organism>
<dbReference type="EMBL" id="RDQH01000329">
    <property type="protein sequence ID" value="RXI04939.1"/>
    <property type="molecule type" value="Genomic_DNA"/>
</dbReference>
<dbReference type="AlphaFoldDB" id="A0A498K9I2"/>
<dbReference type="Proteomes" id="UP000290289">
    <property type="component" value="Chromosome 3"/>
</dbReference>
<feature type="transmembrane region" description="Helical" evidence="1">
    <location>
        <begin position="7"/>
        <end position="26"/>
    </location>
</feature>
<sequence>MLLWKESVAKLGILLDIGFVALFIVVDIRWFVALFILVKIRWFVALLLCLFLSINELFSIELHHGGEISYDLYVGGKVTYIDNCDKNLMSLLMIDDMMKVVGYNEQFMNYYYQIPNMDLCNGLKSIQSDSDVQTMCNFVPKDRVIEIYIEELTT</sequence>
<dbReference type="Pfam" id="PF26130">
    <property type="entry name" value="PB1-like"/>
    <property type="match status" value="1"/>
</dbReference>
<evidence type="ECO:0000256" key="1">
    <source>
        <dbReference type="SAM" id="Phobius"/>
    </source>
</evidence>
<protein>
    <recommendedName>
        <fullName evidence="2">PB1-like domain-containing protein</fullName>
    </recommendedName>
</protein>
<proteinExistence type="predicted"/>
<feature type="domain" description="PB1-like" evidence="2">
    <location>
        <begin position="56"/>
        <end position="150"/>
    </location>
</feature>
<evidence type="ECO:0000313" key="3">
    <source>
        <dbReference type="EMBL" id="RXI04939.1"/>
    </source>
</evidence>
<keyword evidence="1" id="KW-0472">Membrane</keyword>
<accession>A0A498K9I2</accession>
<comment type="caution">
    <text evidence="3">The sequence shown here is derived from an EMBL/GenBank/DDBJ whole genome shotgun (WGS) entry which is preliminary data.</text>
</comment>